<gene>
    <name evidence="9" type="ORF">LZC94_10040</name>
</gene>
<dbReference type="InterPro" id="IPR000535">
    <property type="entry name" value="MSP_dom"/>
</dbReference>
<dbReference type="InterPro" id="IPR002078">
    <property type="entry name" value="Sigma_54_int"/>
</dbReference>
<dbReference type="SUPFAM" id="SSF52540">
    <property type="entry name" value="P-loop containing nucleoside triphosphate hydrolases"/>
    <property type="match status" value="1"/>
</dbReference>
<evidence type="ECO:0000256" key="2">
    <source>
        <dbReference type="ARBA" id="ARBA00022840"/>
    </source>
</evidence>
<dbReference type="PROSITE" id="PS00688">
    <property type="entry name" value="SIGMA54_INTERACT_3"/>
    <property type="match status" value="1"/>
</dbReference>
<dbReference type="RefSeq" id="WP_394827234.1">
    <property type="nucleotide sequence ID" value="NZ_CP089984.1"/>
</dbReference>
<dbReference type="EMBL" id="CP089984">
    <property type="protein sequence ID" value="WXB17600.1"/>
    <property type="molecule type" value="Genomic_DNA"/>
</dbReference>
<feature type="domain" description="Sigma-54 factor interaction" evidence="7">
    <location>
        <begin position="14"/>
        <end position="243"/>
    </location>
</feature>
<organism evidence="9 10">
    <name type="scientific">Pendulispora albinea</name>
    <dbReference type="NCBI Taxonomy" id="2741071"/>
    <lineage>
        <taxon>Bacteria</taxon>
        <taxon>Pseudomonadati</taxon>
        <taxon>Myxococcota</taxon>
        <taxon>Myxococcia</taxon>
        <taxon>Myxococcales</taxon>
        <taxon>Sorangiineae</taxon>
        <taxon>Pendulisporaceae</taxon>
        <taxon>Pendulispora</taxon>
    </lineage>
</organism>
<dbReference type="Proteomes" id="UP001370348">
    <property type="component" value="Chromosome"/>
</dbReference>
<feature type="region of interest" description="Disordered" evidence="6">
    <location>
        <begin position="254"/>
        <end position="273"/>
    </location>
</feature>
<evidence type="ECO:0000313" key="10">
    <source>
        <dbReference type="Proteomes" id="UP001370348"/>
    </source>
</evidence>
<evidence type="ECO:0000256" key="5">
    <source>
        <dbReference type="ARBA" id="ARBA00023163"/>
    </source>
</evidence>
<feature type="domain" description="MSP" evidence="8">
    <location>
        <begin position="272"/>
        <end position="346"/>
    </location>
</feature>
<keyword evidence="4" id="KW-0238">DNA-binding</keyword>
<evidence type="ECO:0000256" key="3">
    <source>
        <dbReference type="ARBA" id="ARBA00023015"/>
    </source>
</evidence>
<evidence type="ECO:0000259" key="7">
    <source>
        <dbReference type="PROSITE" id="PS50045"/>
    </source>
</evidence>
<keyword evidence="5" id="KW-0804">Transcription</keyword>
<dbReference type="SMART" id="SM00382">
    <property type="entry name" value="AAA"/>
    <property type="match status" value="1"/>
</dbReference>
<evidence type="ECO:0000313" key="9">
    <source>
        <dbReference type="EMBL" id="WXB17600.1"/>
    </source>
</evidence>
<protein>
    <submittedName>
        <fullName evidence="9">Sigma-54 dependent transcriptional regulator</fullName>
    </submittedName>
</protein>
<proteinExistence type="predicted"/>
<dbReference type="Pfam" id="PF02954">
    <property type="entry name" value="HTH_8"/>
    <property type="match status" value="1"/>
</dbReference>
<dbReference type="SUPFAM" id="SSF46689">
    <property type="entry name" value="Homeodomain-like"/>
    <property type="match status" value="1"/>
</dbReference>
<dbReference type="Gene3D" id="1.10.10.60">
    <property type="entry name" value="Homeodomain-like"/>
    <property type="match status" value="1"/>
</dbReference>
<reference evidence="9 10" key="1">
    <citation type="submission" date="2021-12" db="EMBL/GenBank/DDBJ databases">
        <title>Discovery of the Pendulisporaceae a myxobacterial family with distinct sporulation behavior and unique specialized metabolism.</title>
        <authorList>
            <person name="Garcia R."/>
            <person name="Popoff A."/>
            <person name="Bader C.D."/>
            <person name="Loehr J."/>
            <person name="Walesch S."/>
            <person name="Walt C."/>
            <person name="Boldt J."/>
            <person name="Bunk B."/>
            <person name="Haeckl F.J.F.P.J."/>
            <person name="Gunesch A.P."/>
            <person name="Birkelbach J."/>
            <person name="Nuebel U."/>
            <person name="Pietschmann T."/>
            <person name="Bach T."/>
            <person name="Mueller R."/>
        </authorList>
    </citation>
    <scope>NUCLEOTIDE SEQUENCE [LARGE SCALE GENOMIC DNA]</scope>
    <source>
        <strain evidence="9 10">MSr11954</strain>
    </source>
</reference>
<dbReference type="Gene3D" id="3.40.50.300">
    <property type="entry name" value="P-loop containing nucleotide triphosphate hydrolases"/>
    <property type="match status" value="1"/>
</dbReference>
<dbReference type="Pfam" id="PF25601">
    <property type="entry name" value="AAA_lid_14"/>
    <property type="match status" value="1"/>
</dbReference>
<dbReference type="InterPro" id="IPR058031">
    <property type="entry name" value="AAA_lid_NorR"/>
</dbReference>
<dbReference type="InterPro" id="IPR025944">
    <property type="entry name" value="Sigma_54_int_dom_CS"/>
</dbReference>
<dbReference type="InterPro" id="IPR027417">
    <property type="entry name" value="P-loop_NTPase"/>
</dbReference>
<dbReference type="PANTHER" id="PTHR32071">
    <property type="entry name" value="TRANSCRIPTIONAL REGULATORY PROTEIN"/>
    <property type="match status" value="1"/>
</dbReference>
<keyword evidence="10" id="KW-1185">Reference proteome</keyword>
<keyword evidence="3" id="KW-0805">Transcription regulation</keyword>
<dbReference type="PROSITE" id="PS50045">
    <property type="entry name" value="SIGMA54_INTERACT_4"/>
    <property type="match status" value="1"/>
</dbReference>
<evidence type="ECO:0000256" key="1">
    <source>
        <dbReference type="ARBA" id="ARBA00022741"/>
    </source>
</evidence>
<sequence length="346" mass="38490">MPRSKRQLDVVLQPVLRSAAMRNLDRIIRKVADKDVIVTFIGESGTGKEVLARRIHDRSARCRGPFIPINCAAIPEALFESELFGHEKGAFTGANDRARGKVEAAAGGTLFLDELGEMPIGVQAKLLRFLENRKFMRVGGTTKIAVDVRLVTATLRPLEAEVKTGRFRADLFYRIQGISLNVPPLRDRQADLPILVRQFVETLSVQHGTKPPRFTRAAMAALRNYPWPGNVRELRNLVELVCLLRDGKQIRTRDLPPPIREAAPQTAPTRGEPRIAPGAEILEIRLDEPLEGTIDRILRAALDLEGGNRSRAARRLGISVRTMQRYASRAVPDTRRVDPSASTITP</sequence>
<dbReference type="InterPro" id="IPR003593">
    <property type="entry name" value="AAA+_ATPase"/>
</dbReference>
<evidence type="ECO:0000256" key="6">
    <source>
        <dbReference type="SAM" id="MobiDB-lite"/>
    </source>
</evidence>
<name>A0ABZ2M3T7_9BACT</name>
<accession>A0ABZ2M3T7</accession>
<dbReference type="InterPro" id="IPR025943">
    <property type="entry name" value="Sigma_54_int_dom_ATP-bd_2"/>
</dbReference>
<evidence type="ECO:0000256" key="4">
    <source>
        <dbReference type="ARBA" id="ARBA00023125"/>
    </source>
</evidence>
<dbReference type="InterPro" id="IPR002197">
    <property type="entry name" value="HTH_Fis"/>
</dbReference>
<dbReference type="PANTHER" id="PTHR32071:SF117">
    <property type="entry name" value="PTS-DEPENDENT DIHYDROXYACETONE KINASE OPERON REGULATORY PROTEIN-RELATED"/>
    <property type="match status" value="1"/>
</dbReference>
<dbReference type="InterPro" id="IPR009057">
    <property type="entry name" value="Homeodomain-like_sf"/>
</dbReference>
<dbReference type="PROSITE" id="PS50202">
    <property type="entry name" value="MSP"/>
    <property type="match status" value="1"/>
</dbReference>
<dbReference type="Gene3D" id="1.10.8.60">
    <property type="match status" value="1"/>
</dbReference>
<dbReference type="CDD" id="cd00009">
    <property type="entry name" value="AAA"/>
    <property type="match status" value="1"/>
</dbReference>
<dbReference type="PROSITE" id="PS00676">
    <property type="entry name" value="SIGMA54_INTERACT_2"/>
    <property type="match status" value="1"/>
</dbReference>
<keyword evidence="1" id="KW-0547">Nucleotide-binding</keyword>
<evidence type="ECO:0000259" key="8">
    <source>
        <dbReference type="PROSITE" id="PS50202"/>
    </source>
</evidence>
<keyword evidence="2" id="KW-0067">ATP-binding</keyword>
<dbReference type="Pfam" id="PF00158">
    <property type="entry name" value="Sigma54_activat"/>
    <property type="match status" value="1"/>
</dbReference>